<dbReference type="EMBL" id="JADGIZ020000025">
    <property type="protein sequence ID" value="KAL2915237.1"/>
    <property type="molecule type" value="Genomic_DNA"/>
</dbReference>
<evidence type="ECO:0000259" key="4">
    <source>
        <dbReference type="PROSITE" id="PS50102"/>
    </source>
</evidence>
<evidence type="ECO:0000313" key="8">
    <source>
        <dbReference type="Proteomes" id="UP001527925"/>
    </source>
</evidence>
<dbReference type="InterPro" id="IPR008942">
    <property type="entry name" value="ENTH_VHS"/>
</dbReference>
<feature type="compositionally biased region" description="Low complexity" evidence="3">
    <location>
        <begin position="668"/>
        <end position="693"/>
    </location>
</feature>
<feature type="region of interest" description="Disordered" evidence="3">
    <location>
        <begin position="175"/>
        <end position="217"/>
    </location>
</feature>
<feature type="compositionally biased region" description="Acidic residues" evidence="3">
    <location>
        <begin position="778"/>
        <end position="787"/>
    </location>
</feature>
<dbReference type="InterPro" id="IPR012677">
    <property type="entry name" value="Nucleotide-bd_a/b_plait_sf"/>
</dbReference>
<proteinExistence type="predicted"/>
<dbReference type="Gene3D" id="3.30.70.330">
    <property type="match status" value="1"/>
</dbReference>
<feature type="region of interest" description="Disordered" evidence="3">
    <location>
        <begin position="735"/>
        <end position="825"/>
    </location>
</feature>
<dbReference type="Gene3D" id="1.25.40.90">
    <property type="match status" value="1"/>
</dbReference>
<feature type="region of interest" description="Disordered" evidence="3">
    <location>
        <begin position="102"/>
        <end position="157"/>
    </location>
</feature>
<feature type="compositionally biased region" description="Acidic residues" evidence="3">
    <location>
        <begin position="746"/>
        <end position="755"/>
    </location>
</feature>
<evidence type="ECO:0000256" key="2">
    <source>
        <dbReference type="PROSITE-ProRule" id="PRU00176"/>
    </source>
</evidence>
<feature type="compositionally biased region" description="Acidic residues" evidence="3">
    <location>
        <begin position="808"/>
        <end position="819"/>
    </location>
</feature>
<feature type="region of interest" description="Disordered" evidence="3">
    <location>
        <begin position="1"/>
        <end position="28"/>
    </location>
</feature>
<dbReference type="SUPFAM" id="SSF109905">
    <property type="entry name" value="Surp module (SWAP domain)"/>
    <property type="match status" value="1"/>
</dbReference>
<feature type="compositionally biased region" description="Acidic residues" evidence="3">
    <location>
        <begin position="434"/>
        <end position="455"/>
    </location>
</feature>
<dbReference type="PANTHER" id="PTHR23140">
    <property type="entry name" value="RNA PROCESSING PROTEIN LD23810P"/>
    <property type="match status" value="1"/>
</dbReference>
<dbReference type="InterPro" id="IPR051485">
    <property type="entry name" value="SR-CTD_assoc_factor"/>
</dbReference>
<feature type="region of interest" description="Disordered" evidence="3">
    <location>
        <begin position="418"/>
        <end position="459"/>
    </location>
</feature>
<dbReference type="Pfam" id="PF00076">
    <property type="entry name" value="RRM_1"/>
    <property type="match status" value="1"/>
</dbReference>
<feature type="region of interest" description="Disordered" evidence="3">
    <location>
        <begin position="62"/>
        <end position="87"/>
    </location>
</feature>
<organism evidence="7 8">
    <name type="scientific">Polyrhizophydium stewartii</name>
    <dbReference type="NCBI Taxonomy" id="2732419"/>
    <lineage>
        <taxon>Eukaryota</taxon>
        <taxon>Fungi</taxon>
        <taxon>Fungi incertae sedis</taxon>
        <taxon>Chytridiomycota</taxon>
        <taxon>Chytridiomycota incertae sedis</taxon>
        <taxon>Chytridiomycetes</taxon>
        <taxon>Rhizophydiales</taxon>
        <taxon>Rhizophydiales incertae sedis</taxon>
        <taxon>Polyrhizophydium</taxon>
    </lineage>
</organism>
<accession>A0ABR4N6S0</accession>
<dbReference type="PROSITE" id="PS50102">
    <property type="entry name" value="RRM"/>
    <property type="match status" value="1"/>
</dbReference>
<feature type="compositionally biased region" description="Pro residues" evidence="3">
    <location>
        <begin position="145"/>
        <end position="154"/>
    </location>
</feature>
<feature type="compositionally biased region" description="Basic and acidic residues" evidence="3">
    <location>
        <begin position="67"/>
        <end position="87"/>
    </location>
</feature>
<feature type="domain" description="SURP motif" evidence="5">
    <location>
        <begin position="347"/>
        <end position="390"/>
    </location>
</feature>
<feature type="domain" description="RRM" evidence="4">
    <location>
        <begin position="241"/>
        <end position="322"/>
    </location>
</feature>
<gene>
    <name evidence="7" type="ORF">HK105_205102</name>
</gene>
<feature type="compositionally biased region" description="Low complexity" evidence="3">
    <location>
        <begin position="735"/>
        <end position="745"/>
    </location>
</feature>
<reference evidence="7 8" key="1">
    <citation type="submission" date="2023-09" db="EMBL/GenBank/DDBJ databases">
        <title>Pangenome analysis of Batrachochytrium dendrobatidis and related Chytrids.</title>
        <authorList>
            <person name="Yacoub M.N."/>
            <person name="Stajich J.E."/>
            <person name="James T.Y."/>
        </authorList>
    </citation>
    <scope>NUCLEOTIDE SEQUENCE [LARGE SCALE GENOMIC DNA]</scope>
    <source>
        <strain evidence="7 8">JEL0888</strain>
    </source>
</reference>
<dbReference type="InterPro" id="IPR035967">
    <property type="entry name" value="SWAP/Surp_sf"/>
</dbReference>
<feature type="region of interest" description="Disordered" evidence="3">
    <location>
        <begin position="608"/>
        <end position="636"/>
    </location>
</feature>
<dbReference type="PROSITE" id="PS50128">
    <property type="entry name" value="SURP"/>
    <property type="match status" value="1"/>
</dbReference>
<dbReference type="SMART" id="SM00360">
    <property type="entry name" value="RRM"/>
    <property type="match status" value="1"/>
</dbReference>
<comment type="caution">
    <text evidence="7">The sequence shown here is derived from an EMBL/GenBank/DDBJ whole genome shotgun (WGS) entry which is preliminary data.</text>
</comment>
<evidence type="ECO:0000256" key="1">
    <source>
        <dbReference type="ARBA" id="ARBA00022884"/>
    </source>
</evidence>
<feature type="compositionally biased region" description="Gly residues" evidence="3">
    <location>
        <begin position="191"/>
        <end position="209"/>
    </location>
</feature>
<feature type="compositionally biased region" description="Basic and acidic residues" evidence="3">
    <location>
        <begin position="1"/>
        <end position="15"/>
    </location>
</feature>
<dbReference type="Pfam" id="PF01805">
    <property type="entry name" value="Surp"/>
    <property type="match status" value="1"/>
</dbReference>
<feature type="compositionally biased region" description="Low complexity" evidence="3">
    <location>
        <begin position="127"/>
        <end position="144"/>
    </location>
</feature>
<feature type="domain" description="CID" evidence="6">
    <location>
        <begin position="463"/>
        <end position="608"/>
    </location>
</feature>
<dbReference type="SMART" id="SM00648">
    <property type="entry name" value="SWAP"/>
    <property type="match status" value="1"/>
</dbReference>
<dbReference type="PROSITE" id="PS51391">
    <property type="entry name" value="CID"/>
    <property type="match status" value="1"/>
</dbReference>
<keyword evidence="1 2" id="KW-0694">RNA-binding</keyword>
<evidence type="ECO:0000256" key="3">
    <source>
        <dbReference type="SAM" id="MobiDB-lite"/>
    </source>
</evidence>
<evidence type="ECO:0000313" key="7">
    <source>
        <dbReference type="EMBL" id="KAL2915237.1"/>
    </source>
</evidence>
<dbReference type="SUPFAM" id="SSF54928">
    <property type="entry name" value="RNA-binding domain, RBD"/>
    <property type="match status" value="1"/>
</dbReference>
<feature type="region of interest" description="Disordered" evidence="3">
    <location>
        <begin position="667"/>
        <end position="717"/>
    </location>
</feature>
<dbReference type="InterPro" id="IPR035979">
    <property type="entry name" value="RBD_domain_sf"/>
</dbReference>
<dbReference type="InterPro" id="IPR000504">
    <property type="entry name" value="RRM_dom"/>
</dbReference>
<keyword evidence="8" id="KW-1185">Reference proteome</keyword>
<evidence type="ECO:0008006" key="9">
    <source>
        <dbReference type="Google" id="ProtNLM"/>
    </source>
</evidence>
<sequence length="825" mass="87546">MGKGDKDKDDKDRKLPWGINKPKPGSAKRTLFQHRSQAAAAALTPAASQTLTKAKIAAFSVGVQKKSALEKQREADEARRKREEEEAARVLEEFTASFEQTSSVRRWVKATVSAPDHDPGAEPAEQPKPGSAKAPAAAAASAPKPAAPKPPPPVFESRAQKRRNMDAFLEELKQQNADASKRNRSAAGSTASGGGGSTSGRGNSSGGAAAGSSSRPGLASLADSILSSASAQLDDAYSTTTNLFVGNMKMSVVEDDLNQMFGMFGPLASVKVMVPRNEEEMRRDRKWGFVCFMRREDAEDALAALAGRELFGVPMHLDWGKGMTLPEEPVFGEIHVAVPSDKQQLVIIHSTIESVLVHGPHFEQHRIRAESGNPDFAFLVNYKSREHQYYRWKLYSLTQGDQIDRWCEEPFSMVKDGPLWIPPPQPFSDQPGASDDDGAASDDGSDTLDGGDPEDVELRRGPLTVAERKRFARMLRRMTTDRLQIAKAMVFCIERVDATEEIQNILLRSLLAPTTPLVPTKMGRLFLLSDVLCNTVVSPNGWRLRAGVQKHLDEVFAHFGLQWRAVESRLKAEQIRKAVMAVVAAWEAYHVLTGSAAEELRAAFASGDRTGVASGGRGAGSVDGDGDGTGSGAADPTAAKFVRAPMTGFVPIEAEPTRRVLDELRRNAQAGAAQATTEESIEAAAPPASAPADAGRDEDLDGEPLAAPVRSPGAAPAAQGAAPAAAAAATSVAAVGTAAAPAAVDGDGDDDEDLDGVPLQLPPKPAPAAPAAASNNDGDAEEDEDIDGVPLQLPPRQVLSAAPMAVVADDDDDDDEDLDGVPLTK</sequence>
<dbReference type="Gene3D" id="1.10.10.790">
    <property type="entry name" value="Surp module"/>
    <property type="match status" value="1"/>
</dbReference>
<dbReference type="InterPro" id="IPR006569">
    <property type="entry name" value="CID_dom"/>
</dbReference>
<protein>
    <recommendedName>
        <fullName evidence="9">U2 snRNP-associated SURP motif-containing protein</fullName>
    </recommendedName>
</protein>
<name>A0ABR4N6S0_9FUNG</name>
<feature type="compositionally biased region" description="Gly residues" evidence="3">
    <location>
        <begin position="613"/>
        <end position="631"/>
    </location>
</feature>
<evidence type="ECO:0000259" key="5">
    <source>
        <dbReference type="PROSITE" id="PS50128"/>
    </source>
</evidence>
<dbReference type="Proteomes" id="UP001527925">
    <property type="component" value="Unassembled WGS sequence"/>
</dbReference>
<dbReference type="InterPro" id="IPR000061">
    <property type="entry name" value="Surp"/>
</dbReference>
<evidence type="ECO:0000259" key="6">
    <source>
        <dbReference type="PROSITE" id="PS51391"/>
    </source>
</evidence>
<dbReference type="PANTHER" id="PTHR23140:SF0">
    <property type="entry name" value="U2 SNRNP-ASSOCIATED SURP MOTIF-CONTAINING PROTEIN"/>
    <property type="match status" value="1"/>
</dbReference>